<evidence type="ECO:0000313" key="1">
    <source>
        <dbReference type="EMBL" id="EPF16478.1"/>
    </source>
</evidence>
<dbReference type="HOGENOM" id="CLU_3023625_0_0_6"/>
<comment type="caution">
    <text evidence="1">The sequence shown here is derived from an EMBL/GenBank/DDBJ whole genome shotgun (WGS) entry which is preliminary data.</text>
</comment>
<dbReference type="AlphaFoldDB" id="S3IRR5"/>
<evidence type="ECO:0000313" key="2">
    <source>
        <dbReference type="Proteomes" id="UP000014585"/>
    </source>
</evidence>
<protein>
    <submittedName>
        <fullName evidence="1">Uncharacterized protein</fullName>
    </submittedName>
</protein>
<sequence length="55" mass="5905">MPILCAACEDAQHQKDEAGFHIVTCVCGRQKYHTGGGCHGTRGETALKGNQRLCC</sequence>
<organism evidence="1 2">
    <name type="scientific">Cedecea davisae DSM 4568</name>
    <dbReference type="NCBI Taxonomy" id="566551"/>
    <lineage>
        <taxon>Bacteria</taxon>
        <taxon>Pseudomonadati</taxon>
        <taxon>Pseudomonadota</taxon>
        <taxon>Gammaproteobacteria</taxon>
        <taxon>Enterobacterales</taxon>
        <taxon>Enterobacteriaceae</taxon>
        <taxon>Cedecea</taxon>
    </lineage>
</organism>
<reference evidence="1 2" key="1">
    <citation type="submission" date="2013-04" db="EMBL/GenBank/DDBJ databases">
        <authorList>
            <person name="Weinstock G."/>
            <person name="Sodergren E."/>
            <person name="Lobos E.A."/>
            <person name="Fulton L."/>
            <person name="Fulton R."/>
            <person name="Courtney L."/>
            <person name="Fronick C."/>
            <person name="O'Laughlin M."/>
            <person name="Godfrey J."/>
            <person name="Wilson R.M."/>
            <person name="Miner T."/>
            <person name="Farmer C."/>
            <person name="Delehaunty K."/>
            <person name="Cordes M."/>
            <person name="Minx P."/>
            <person name="Tomlinson C."/>
            <person name="Chen J."/>
            <person name="Wollam A."/>
            <person name="Pepin K.H."/>
            <person name="Palsikar V.B."/>
            <person name="Zhang X."/>
            <person name="Suruliraj S."/>
            <person name="Perna N.T."/>
            <person name="Plunkett G."/>
            <person name="Warren W."/>
            <person name="Mitreva M."/>
            <person name="Mardis E.R."/>
            <person name="Wilson R.K."/>
        </authorList>
    </citation>
    <scope>NUCLEOTIDE SEQUENCE [LARGE SCALE GENOMIC DNA]</scope>
    <source>
        <strain evidence="1 2">DSM 4568</strain>
    </source>
</reference>
<dbReference type="EMBL" id="ATDT01000023">
    <property type="protein sequence ID" value="EPF16478.1"/>
    <property type="molecule type" value="Genomic_DNA"/>
</dbReference>
<dbReference type="Proteomes" id="UP000014585">
    <property type="component" value="Unassembled WGS sequence"/>
</dbReference>
<name>S3IRR5_9ENTR</name>
<gene>
    <name evidence="1" type="ORF">HMPREF0201_02841</name>
</gene>
<dbReference type="STRING" id="566551.HMPREF0201_02841"/>
<accession>S3IRR5</accession>
<proteinExistence type="predicted"/>